<protein>
    <submittedName>
        <fullName evidence="1">Uncharacterized protein</fullName>
    </submittedName>
</protein>
<sequence>MQTDAYDESTVVIRFWLLLYVPLRAGISGQPDLLRHEHDKTRTRNLTT</sequence>
<dbReference type="AlphaFoldDB" id="A0A9K3HJX6"/>
<organism evidence="1 2">
    <name type="scientific">Helianthus annuus</name>
    <name type="common">Common sunflower</name>
    <dbReference type="NCBI Taxonomy" id="4232"/>
    <lineage>
        <taxon>Eukaryota</taxon>
        <taxon>Viridiplantae</taxon>
        <taxon>Streptophyta</taxon>
        <taxon>Embryophyta</taxon>
        <taxon>Tracheophyta</taxon>
        <taxon>Spermatophyta</taxon>
        <taxon>Magnoliopsida</taxon>
        <taxon>eudicotyledons</taxon>
        <taxon>Gunneridae</taxon>
        <taxon>Pentapetalae</taxon>
        <taxon>asterids</taxon>
        <taxon>campanulids</taxon>
        <taxon>Asterales</taxon>
        <taxon>Asteraceae</taxon>
        <taxon>Asteroideae</taxon>
        <taxon>Heliantheae alliance</taxon>
        <taxon>Heliantheae</taxon>
        <taxon>Helianthus</taxon>
    </lineage>
</organism>
<evidence type="ECO:0000313" key="1">
    <source>
        <dbReference type="EMBL" id="KAF5779621.1"/>
    </source>
</evidence>
<keyword evidence="2" id="KW-1185">Reference proteome</keyword>
<comment type="caution">
    <text evidence="1">The sequence shown here is derived from an EMBL/GenBank/DDBJ whole genome shotgun (WGS) entry which is preliminary data.</text>
</comment>
<accession>A0A9K3HJX6</accession>
<proteinExistence type="predicted"/>
<name>A0A9K3HJX6_HELAN</name>
<dbReference type="Proteomes" id="UP000215914">
    <property type="component" value="Unassembled WGS sequence"/>
</dbReference>
<dbReference type="Gramene" id="mRNA:HanXRQr2_Chr12g0561701">
    <property type="protein sequence ID" value="mRNA:HanXRQr2_Chr12g0561701"/>
    <property type="gene ID" value="HanXRQr2_Chr12g0561701"/>
</dbReference>
<reference evidence="1" key="2">
    <citation type="submission" date="2020-06" db="EMBL/GenBank/DDBJ databases">
        <title>Helianthus annuus Genome sequencing and assembly Release 2.</title>
        <authorList>
            <person name="Gouzy J."/>
            <person name="Langlade N."/>
            <person name="Munos S."/>
        </authorList>
    </citation>
    <scope>NUCLEOTIDE SEQUENCE</scope>
    <source>
        <tissue evidence="1">Leaves</tissue>
    </source>
</reference>
<reference evidence="1" key="1">
    <citation type="journal article" date="2017" name="Nature">
        <title>The sunflower genome provides insights into oil metabolism, flowering and Asterid evolution.</title>
        <authorList>
            <person name="Badouin H."/>
            <person name="Gouzy J."/>
            <person name="Grassa C.J."/>
            <person name="Murat F."/>
            <person name="Staton S.E."/>
            <person name="Cottret L."/>
            <person name="Lelandais-Briere C."/>
            <person name="Owens G.L."/>
            <person name="Carrere S."/>
            <person name="Mayjonade B."/>
            <person name="Legrand L."/>
            <person name="Gill N."/>
            <person name="Kane N.C."/>
            <person name="Bowers J.E."/>
            <person name="Hubner S."/>
            <person name="Bellec A."/>
            <person name="Berard A."/>
            <person name="Berges H."/>
            <person name="Blanchet N."/>
            <person name="Boniface M.C."/>
            <person name="Brunel D."/>
            <person name="Catrice O."/>
            <person name="Chaidir N."/>
            <person name="Claudel C."/>
            <person name="Donnadieu C."/>
            <person name="Faraut T."/>
            <person name="Fievet G."/>
            <person name="Helmstetter N."/>
            <person name="King M."/>
            <person name="Knapp S.J."/>
            <person name="Lai Z."/>
            <person name="Le Paslier M.C."/>
            <person name="Lippi Y."/>
            <person name="Lorenzon L."/>
            <person name="Mandel J.R."/>
            <person name="Marage G."/>
            <person name="Marchand G."/>
            <person name="Marquand E."/>
            <person name="Bret-Mestries E."/>
            <person name="Morien E."/>
            <person name="Nambeesan S."/>
            <person name="Nguyen T."/>
            <person name="Pegot-Espagnet P."/>
            <person name="Pouilly N."/>
            <person name="Raftis F."/>
            <person name="Sallet E."/>
            <person name="Schiex T."/>
            <person name="Thomas J."/>
            <person name="Vandecasteele C."/>
            <person name="Vares D."/>
            <person name="Vear F."/>
            <person name="Vautrin S."/>
            <person name="Crespi M."/>
            <person name="Mangin B."/>
            <person name="Burke J.M."/>
            <person name="Salse J."/>
            <person name="Munos S."/>
            <person name="Vincourt P."/>
            <person name="Rieseberg L.H."/>
            <person name="Langlade N.B."/>
        </authorList>
    </citation>
    <scope>NUCLEOTIDE SEQUENCE</scope>
    <source>
        <tissue evidence="1">Leaves</tissue>
    </source>
</reference>
<dbReference type="EMBL" id="MNCJ02000327">
    <property type="protein sequence ID" value="KAF5779621.1"/>
    <property type="molecule type" value="Genomic_DNA"/>
</dbReference>
<gene>
    <name evidence="1" type="ORF">HanXRQr2_Chr12g0561701</name>
</gene>
<evidence type="ECO:0000313" key="2">
    <source>
        <dbReference type="Proteomes" id="UP000215914"/>
    </source>
</evidence>